<feature type="region of interest" description="Disordered" evidence="2">
    <location>
        <begin position="554"/>
        <end position="582"/>
    </location>
</feature>
<evidence type="ECO:0000313" key="3">
    <source>
        <dbReference type="EMBL" id="KAI9157406.1"/>
    </source>
</evidence>
<keyword evidence="1" id="KW-0175">Coiled coil</keyword>
<feature type="compositionally biased region" description="Polar residues" evidence="2">
    <location>
        <begin position="446"/>
        <end position="466"/>
    </location>
</feature>
<dbReference type="EMBL" id="JAJSOW010000107">
    <property type="protein sequence ID" value="KAI9157406.1"/>
    <property type="molecule type" value="Genomic_DNA"/>
</dbReference>
<reference evidence="3" key="1">
    <citation type="journal article" date="2022" name="Plant J.">
        <title>Strategies of tolerance reflected in two North American maple genomes.</title>
        <authorList>
            <person name="McEvoy S.L."/>
            <person name="Sezen U.U."/>
            <person name="Trouern-Trend A."/>
            <person name="McMahon S.M."/>
            <person name="Schaberg P.G."/>
            <person name="Yang J."/>
            <person name="Wegrzyn J.L."/>
            <person name="Swenson N.G."/>
        </authorList>
    </citation>
    <scope>NUCLEOTIDE SEQUENCE</scope>
    <source>
        <strain evidence="3">91603</strain>
    </source>
</reference>
<accession>A0AAD5IB84</accession>
<keyword evidence="4" id="KW-1185">Reference proteome</keyword>
<feature type="region of interest" description="Disordered" evidence="2">
    <location>
        <begin position="672"/>
        <end position="695"/>
    </location>
</feature>
<dbReference type="AlphaFoldDB" id="A0AAD5IB84"/>
<proteinExistence type="predicted"/>
<comment type="caution">
    <text evidence="3">The sequence shown here is derived from an EMBL/GenBank/DDBJ whole genome shotgun (WGS) entry which is preliminary data.</text>
</comment>
<dbReference type="Proteomes" id="UP001064489">
    <property type="component" value="Chromosome 12"/>
</dbReference>
<evidence type="ECO:0000313" key="4">
    <source>
        <dbReference type="Proteomes" id="UP001064489"/>
    </source>
</evidence>
<name>A0AAD5IB84_ACENE</name>
<evidence type="ECO:0000256" key="2">
    <source>
        <dbReference type="SAM" id="MobiDB-lite"/>
    </source>
</evidence>
<sequence>MAFDWNNFILVPQDSSCHIQPGWYCDFHFGYGCDVIEENALNEKYCIQVLRIGITNADTEIDELERDLVFLQSELAWAKNEEWSDICCNALRKRIDCLYISLRNLKNNMEVPLSVKPAESLHEIVKALLRDHFQEKIKQNEQLPDVVVLNSSGSPGEAIKVLEENKNFSSSGSGVVVKDEMEESSITPMENSTFLKTSLTLKENETNNSETVKLVGDFGSHHLELAAGHPGEKEVLSSFDLKGERIEHDFTPKKKKNVQDASLKSADKKRKNLQMVKVQRVDNISKNSCRNASKHAVKNKRRKKPLSISDLKIISEGAKDDSSISAADVLIVDASLKHMGKSTNMGKNAKLVNTVVQDFSSNACCCETGHCIDMIKPCMSNVGVSGNEEVSTCCSTVNGGSKLLISSLNSEENKNHSKADKPVNAILQNIKGVTLGDATSLGGGRNNSDSKLTTSRQAKGGNSNTIPDALRPPSGLSGRRNDSDPGLVTSRQLKFENADGSSAALRHSVDLNQGRNNCDSRLGGFRQENGGNCDINQKLCDFALKIARKRNIKKSSLADKTDSSSSSSEAEGKKKHSQLIVNTEHSVLTSTLELQDGKGTETDTTKTLIEGTMQPEVQMAETAAHDDKFNLDLSVRLQKQTEKRKAESSSLNDQEPISLSVKAVLNSPSISKAKRRWNAGLGSDSSSSNQSWKGKMKKKFLDGQFEAEEKQLCSG</sequence>
<reference evidence="3" key="2">
    <citation type="submission" date="2023-02" db="EMBL/GenBank/DDBJ databases">
        <authorList>
            <person name="Swenson N.G."/>
            <person name="Wegrzyn J.L."/>
            <person name="Mcevoy S.L."/>
        </authorList>
    </citation>
    <scope>NUCLEOTIDE SEQUENCE</scope>
    <source>
        <strain evidence="3">91603</strain>
        <tissue evidence="3">Leaf</tissue>
    </source>
</reference>
<gene>
    <name evidence="3" type="ORF">LWI28_022010</name>
</gene>
<evidence type="ECO:0000256" key="1">
    <source>
        <dbReference type="SAM" id="Coils"/>
    </source>
</evidence>
<feature type="coiled-coil region" evidence="1">
    <location>
        <begin position="47"/>
        <end position="108"/>
    </location>
</feature>
<protein>
    <submittedName>
        <fullName evidence="3">Uncharacterized protein</fullName>
    </submittedName>
</protein>
<organism evidence="3 4">
    <name type="scientific">Acer negundo</name>
    <name type="common">Box elder</name>
    <dbReference type="NCBI Taxonomy" id="4023"/>
    <lineage>
        <taxon>Eukaryota</taxon>
        <taxon>Viridiplantae</taxon>
        <taxon>Streptophyta</taxon>
        <taxon>Embryophyta</taxon>
        <taxon>Tracheophyta</taxon>
        <taxon>Spermatophyta</taxon>
        <taxon>Magnoliopsida</taxon>
        <taxon>eudicotyledons</taxon>
        <taxon>Gunneridae</taxon>
        <taxon>Pentapetalae</taxon>
        <taxon>rosids</taxon>
        <taxon>malvids</taxon>
        <taxon>Sapindales</taxon>
        <taxon>Sapindaceae</taxon>
        <taxon>Hippocastanoideae</taxon>
        <taxon>Acereae</taxon>
        <taxon>Acer</taxon>
    </lineage>
</organism>
<feature type="region of interest" description="Disordered" evidence="2">
    <location>
        <begin position="437"/>
        <end position="487"/>
    </location>
</feature>